<evidence type="ECO:0000256" key="7">
    <source>
        <dbReference type="ARBA" id="ARBA00023136"/>
    </source>
</evidence>
<dbReference type="SUPFAM" id="SSF54631">
    <property type="entry name" value="CBS-domain pair"/>
    <property type="match status" value="1"/>
</dbReference>
<dbReference type="Gene3D" id="1.10.357.20">
    <property type="entry name" value="SLC41 divalent cation transporters, integral membrane domain"/>
    <property type="match status" value="1"/>
</dbReference>
<evidence type="ECO:0000313" key="11">
    <source>
        <dbReference type="EMBL" id="PMM61520.1"/>
    </source>
</evidence>
<dbReference type="PROSITE" id="PS51371">
    <property type="entry name" value="CBS"/>
    <property type="match status" value="1"/>
</dbReference>
<keyword evidence="8" id="KW-0129">CBS domain</keyword>
<dbReference type="SUPFAM" id="SSF161093">
    <property type="entry name" value="MgtE membrane domain-like"/>
    <property type="match status" value="1"/>
</dbReference>
<organism evidence="11 12">
    <name type="scientific">Vibrio splendidus</name>
    <dbReference type="NCBI Taxonomy" id="29497"/>
    <lineage>
        <taxon>Bacteria</taxon>
        <taxon>Pseudomonadati</taxon>
        <taxon>Pseudomonadota</taxon>
        <taxon>Gammaproteobacteria</taxon>
        <taxon>Vibrionales</taxon>
        <taxon>Vibrionaceae</taxon>
        <taxon>Vibrio</taxon>
    </lineage>
</organism>
<evidence type="ECO:0000256" key="4">
    <source>
        <dbReference type="ARBA" id="ARBA00022692"/>
    </source>
</evidence>
<evidence type="ECO:0000259" key="10">
    <source>
        <dbReference type="PROSITE" id="PS51371"/>
    </source>
</evidence>
<dbReference type="PANTHER" id="PTHR41394">
    <property type="entry name" value="MAGNESIUM TRANSPORTER MGTE"/>
    <property type="match status" value="1"/>
</dbReference>
<evidence type="ECO:0000256" key="3">
    <source>
        <dbReference type="ARBA" id="ARBA00022448"/>
    </source>
</evidence>
<evidence type="ECO:0000256" key="8">
    <source>
        <dbReference type="PROSITE-ProRule" id="PRU00703"/>
    </source>
</evidence>
<dbReference type="RefSeq" id="WP_102551434.1">
    <property type="nucleotide sequence ID" value="NZ_MCZF01000052.1"/>
</dbReference>
<dbReference type="InterPro" id="IPR000644">
    <property type="entry name" value="CBS_dom"/>
</dbReference>
<protein>
    <submittedName>
        <fullName evidence="11">Magnesium transporter</fullName>
    </submittedName>
</protein>
<dbReference type="InterPro" id="IPR036739">
    <property type="entry name" value="SLC41_membr_dom_sf"/>
</dbReference>
<dbReference type="Gene3D" id="3.10.580.10">
    <property type="entry name" value="CBS-domain"/>
    <property type="match status" value="1"/>
</dbReference>
<keyword evidence="7 9" id="KW-0472">Membrane</keyword>
<keyword evidence="4 9" id="KW-0812">Transmembrane</keyword>
<dbReference type="Pfam" id="PF03448">
    <property type="entry name" value="MgtE_N"/>
    <property type="match status" value="1"/>
</dbReference>
<dbReference type="InterPro" id="IPR006667">
    <property type="entry name" value="SLC41_membr_dom"/>
</dbReference>
<dbReference type="GO" id="GO:0016020">
    <property type="term" value="C:membrane"/>
    <property type="evidence" value="ECO:0007669"/>
    <property type="project" value="UniProtKB-SubCell"/>
</dbReference>
<accession>A0A2N7JTD8</accession>
<feature type="transmembrane region" description="Helical" evidence="9">
    <location>
        <begin position="404"/>
        <end position="427"/>
    </location>
</feature>
<feature type="transmembrane region" description="Helical" evidence="9">
    <location>
        <begin position="324"/>
        <end position="343"/>
    </location>
</feature>
<evidence type="ECO:0000256" key="6">
    <source>
        <dbReference type="ARBA" id="ARBA00022989"/>
    </source>
</evidence>
<dbReference type="InterPro" id="IPR006668">
    <property type="entry name" value="Mg_transptr_MgtE_intracell_dom"/>
</dbReference>
<dbReference type="PANTHER" id="PTHR41394:SF5">
    <property type="entry name" value="SLC41A_MGTE INTEGRAL MEMBRANE DOMAIN-CONTAINING PROTEIN"/>
    <property type="match status" value="1"/>
</dbReference>
<evidence type="ECO:0000256" key="9">
    <source>
        <dbReference type="SAM" id="Phobius"/>
    </source>
</evidence>
<dbReference type="SUPFAM" id="SSF158791">
    <property type="entry name" value="MgtE N-terminal domain-like"/>
    <property type="match status" value="1"/>
</dbReference>
<dbReference type="Gene3D" id="1.25.60.10">
    <property type="entry name" value="MgtE N-terminal domain-like"/>
    <property type="match status" value="1"/>
</dbReference>
<name>A0A2N7JTD8_VIBSP</name>
<dbReference type="Proteomes" id="UP000235533">
    <property type="component" value="Unassembled WGS sequence"/>
</dbReference>
<sequence length="463" mass="51316">MTLITVPLPNTDAELLYAELISAMQSGNSDRIIEQIESANLTDLPFVIRKFTNAQCEQFWVLLCTQKPNLAADFLDYLTEPERALLFSNLPIDSAKDILLHMRSDVRRSLLRSLPKPLHKALESSLPETWENEEKSAMSFPNGSVGRICKNEIIKLESWATISDLETVLREGEQSSERIEWRYIYLHDKRGNYLGTVKTRELFLAQSWDRLLDHIDTSVPTVPADFDLQSLKSVLDSTSHSTVPVINEHGFQIGIVGHTQLNQALYEKSEQQQREASGIFGGDEFRTMPLLQRNIRRLTFLLPSVILSYAAVSIIASFEHIIEQVAVLAAVLPLVANLSGAAGNQSVAVSIRELSTKHISAKDWLFVVAKEFPIGAINGLAIGLVIALLMLFTHGQQSHLLPVLVAAAYTISSTCAVMIGGALPLILKRVNLDPAMLSSPLLTTLTDAISFFSVLYLAQLMLL</sequence>
<dbReference type="AlphaFoldDB" id="A0A2N7JTD8"/>
<comment type="subcellular location">
    <subcellularLocation>
        <location evidence="1">Membrane</location>
        <topology evidence="1">Multi-pass membrane protein</topology>
    </subcellularLocation>
</comment>
<proteinExistence type="inferred from homology"/>
<feature type="domain" description="CBS" evidence="10">
    <location>
        <begin position="215"/>
        <end position="271"/>
    </location>
</feature>
<dbReference type="EMBL" id="MCZF01000052">
    <property type="protein sequence ID" value="PMM61520.1"/>
    <property type="molecule type" value="Genomic_DNA"/>
</dbReference>
<reference evidence="12" key="1">
    <citation type="submission" date="2016-07" db="EMBL/GenBank/DDBJ databases">
        <title>Nontailed viruses are major unrecognized killers of bacteria in the ocean.</title>
        <authorList>
            <person name="Kauffman K."/>
            <person name="Hussain F."/>
            <person name="Yang J."/>
            <person name="Arevalo P."/>
            <person name="Brown J."/>
            <person name="Cutler M."/>
            <person name="Kelly L."/>
            <person name="Polz M.F."/>
        </authorList>
    </citation>
    <scope>NUCLEOTIDE SEQUENCE [LARGE SCALE GENOMIC DNA]</scope>
    <source>
        <strain evidence="12">10N.261.48.B5</strain>
    </source>
</reference>
<dbReference type="InterPro" id="IPR046342">
    <property type="entry name" value="CBS_dom_sf"/>
</dbReference>
<dbReference type="Pfam" id="PF01769">
    <property type="entry name" value="MgtE"/>
    <property type="match status" value="1"/>
</dbReference>
<evidence type="ECO:0000313" key="12">
    <source>
        <dbReference type="Proteomes" id="UP000235533"/>
    </source>
</evidence>
<feature type="transmembrane region" description="Helical" evidence="9">
    <location>
        <begin position="364"/>
        <end position="392"/>
    </location>
</feature>
<feature type="transmembrane region" description="Helical" evidence="9">
    <location>
        <begin position="439"/>
        <end position="458"/>
    </location>
</feature>
<evidence type="ECO:0000256" key="1">
    <source>
        <dbReference type="ARBA" id="ARBA00004141"/>
    </source>
</evidence>
<dbReference type="GO" id="GO:0008324">
    <property type="term" value="F:monoatomic cation transmembrane transporter activity"/>
    <property type="evidence" value="ECO:0007669"/>
    <property type="project" value="InterPro"/>
</dbReference>
<gene>
    <name evidence="11" type="ORF">BCT54_19750</name>
</gene>
<keyword evidence="3" id="KW-0813">Transport</keyword>
<evidence type="ECO:0000256" key="2">
    <source>
        <dbReference type="ARBA" id="ARBA00009749"/>
    </source>
</evidence>
<comment type="similarity">
    <text evidence="2">Belongs to the SLC41A transporter family.</text>
</comment>
<comment type="caution">
    <text evidence="11">The sequence shown here is derived from an EMBL/GenBank/DDBJ whole genome shotgun (WGS) entry which is preliminary data.</text>
</comment>
<keyword evidence="6 9" id="KW-1133">Transmembrane helix</keyword>
<evidence type="ECO:0000256" key="5">
    <source>
        <dbReference type="ARBA" id="ARBA00022842"/>
    </source>
</evidence>
<keyword evidence="5" id="KW-0460">Magnesium</keyword>
<dbReference type="InterPro" id="IPR038076">
    <property type="entry name" value="MgtE_N_sf"/>
</dbReference>
<feature type="transmembrane region" description="Helical" evidence="9">
    <location>
        <begin position="298"/>
        <end position="318"/>
    </location>
</feature>